<dbReference type="EMBL" id="PUGF01000032">
    <property type="protein sequence ID" value="PRC90955.1"/>
    <property type="molecule type" value="Genomic_DNA"/>
</dbReference>
<protein>
    <recommendedName>
        <fullName evidence="2">PcRGLX/YetA-like N-terminal RIFT barrel domain-containing protein</fullName>
    </recommendedName>
</protein>
<accession>A0A2S9GTC1</accession>
<keyword evidence="4" id="KW-1185">Reference proteome</keyword>
<organism evidence="3 4">
    <name type="scientific">Solimicrobium silvestre</name>
    <dbReference type="NCBI Taxonomy" id="2099400"/>
    <lineage>
        <taxon>Bacteria</taxon>
        <taxon>Pseudomonadati</taxon>
        <taxon>Pseudomonadota</taxon>
        <taxon>Betaproteobacteria</taxon>
        <taxon>Burkholderiales</taxon>
        <taxon>Oxalobacteraceae</taxon>
        <taxon>Solimicrobium</taxon>
    </lineage>
</organism>
<dbReference type="InterPro" id="IPR048329">
    <property type="entry name" value="PcRGLX_1st"/>
</dbReference>
<dbReference type="Pfam" id="PF19501">
    <property type="entry name" value="PcRGLX_1st"/>
    <property type="match status" value="1"/>
</dbReference>
<dbReference type="AlphaFoldDB" id="A0A2S9GTC1"/>
<evidence type="ECO:0000313" key="4">
    <source>
        <dbReference type="Proteomes" id="UP000237839"/>
    </source>
</evidence>
<gene>
    <name evidence="3" type="ORF">S2091_4356</name>
</gene>
<reference evidence="3 4" key="1">
    <citation type="submission" date="2018-02" db="EMBL/GenBank/DDBJ databases">
        <title>Solimicrobium silvestre gen. nov., sp. nov., isolated from alpine forest soil.</title>
        <authorList>
            <person name="Margesin R."/>
            <person name="Albuquerque L."/>
            <person name="Zhang D.-C."/>
            <person name="Froufe H.J.C."/>
            <person name="Severino R."/>
            <person name="Roxo I."/>
            <person name="Egas C."/>
            <person name="Da Costa M.S."/>
        </authorList>
    </citation>
    <scope>NUCLEOTIDE SEQUENCE [LARGE SCALE GENOMIC DNA]</scope>
    <source>
        <strain evidence="3 4">S20-91</strain>
    </source>
</reference>
<keyword evidence="1" id="KW-0732">Signal</keyword>
<evidence type="ECO:0000313" key="3">
    <source>
        <dbReference type="EMBL" id="PRC90955.1"/>
    </source>
</evidence>
<feature type="signal peptide" evidence="1">
    <location>
        <begin position="1"/>
        <end position="27"/>
    </location>
</feature>
<sequence length="700" mass="75249">MNAASLFVSLVLLLGWCDASSAAPASAVSSADDGVPITSIKIQNASKGATHDSVATPITFGQVFAAGDVPDPNALVGRLADGTHIPLQVDAKARHPDGSLRHAVISAVVPVPSGSSITVLSLNKVTAPTAKASGIGPEALLGNGFSASVNLTLDGQVYSASANDLLRSGKYINWLAGPQVNEWEVSAPLKTAQGVAHPNLSARFAIRSYTGINSASVDVTVENDWAFAPAPQNVTYDVQVLVGGKVVYTKSALKHFHHARWRKVFWWGTEPQVNLQHDSAYLISTKALPNYDQSLKIAASTLNNIGVRFSGMATEPMGNGLAVPYMPTTGGRGDIGLLPSWAVSYLLSMNPVAKKATLGTADLSGSWSMHYRNQKTNRPVSLVDFPYMTLVGNPSDTFNPATKRSEAFPACGGDCVTPYSADPAHEPALAYLPYLVTGDYYYLEELQFWAMFDLFESNPGYRANIKGLFHQTQVRAQAWTLRDLANAAYITPDADVLKKQFETALSDNLDWYNSAYKPKASLDNAFGALTDINARQYNNFTGIAPWQDDFFTSAVGHTVELGYAKAKPLLAWKAQFPIKRMIDPAYCWIVGAVYAFQVTDTNGGPIYTDMAKAYQTSNPQALTALPCGGTEMAYFLKLKVGEMTGHSSEPDGFPSNMQPALAYSVYSGAAGGADAWKVFMARSIKPDYSTSPQFAILPRQ</sequence>
<evidence type="ECO:0000259" key="2">
    <source>
        <dbReference type="Pfam" id="PF19501"/>
    </source>
</evidence>
<name>A0A2S9GTC1_9BURK</name>
<dbReference type="Proteomes" id="UP000237839">
    <property type="component" value="Unassembled WGS sequence"/>
</dbReference>
<proteinExistence type="predicted"/>
<evidence type="ECO:0000256" key="1">
    <source>
        <dbReference type="SAM" id="SignalP"/>
    </source>
</evidence>
<comment type="caution">
    <text evidence="3">The sequence shown here is derived from an EMBL/GenBank/DDBJ whole genome shotgun (WGS) entry which is preliminary data.</text>
</comment>
<feature type="domain" description="PcRGLX/YetA-like N-terminal RIFT barrel" evidence="2">
    <location>
        <begin position="53"/>
        <end position="118"/>
    </location>
</feature>
<feature type="chain" id="PRO_5015733925" description="PcRGLX/YetA-like N-terminal RIFT barrel domain-containing protein" evidence="1">
    <location>
        <begin position="28"/>
        <end position="700"/>
    </location>
</feature>
<dbReference type="RefSeq" id="WP_243405527.1">
    <property type="nucleotide sequence ID" value="NZ_PUGF01000032.1"/>
</dbReference>